<evidence type="ECO:0000313" key="2">
    <source>
        <dbReference type="Proteomes" id="UP000001889"/>
    </source>
</evidence>
<name>D2TQV3_CITRI</name>
<protein>
    <submittedName>
        <fullName evidence="1">Uncharacterized protein</fullName>
    </submittedName>
</protein>
<dbReference type="EMBL" id="FN543502">
    <property type="protein sequence ID" value="CBG90239.1"/>
    <property type="molecule type" value="Genomic_DNA"/>
</dbReference>
<dbReference type="AlphaFoldDB" id="D2TQV3"/>
<sequence>MTLFASFYVMHVQLHSIMSWEKVSRDAPVPSKTGKTKLSGSTIVKAGLFCGGGCYYSIQIHPLLSFFFNAATNISGFELYSGSFCDYSFALT</sequence>
<proteinExistence type="predicted"/>
<dbReference type="KEGG" id="cro:ROD_35261"/>
<keyword evidence="2" id="KW-1185">Reference proteome</keyword>
<dbReference type="Proteomes" id="UP000001889">
    <property type="component" value="Chromosome"/>
</dbReference>
<dbReference type="HOGENOM" id="CLU_2407957_0_0_6"/>
<gene>
    <name evidence="1" type="ordered locus">ROD_35261</name>
</gene>
<organism evidence="1 2">
    <name type="scientific">Citrobacter rodentium (strain ICC168)</name>
    <name type="common">Citrobacter freundii biotype 4280</name>
    <dbReference type="NCBI Taxonomy" id="637910"/>
    <lineage>
        <taxon>Bacteria</taxon>
        <taxon>Pseudomonadati</taxon>
        <taxon>Pseudomonadota</taxon>
        <taxon>Gammaproteobacteria</taxon>
        <taxon>Enterobacterales</taxon>
        <taxon>Enterobacteriaceae</taxon>
        <taxon>Citrobacter</taxon>
    </lineage>
</organism>
<evidence type="ECO:0000313" key="1">
    <source>
        <dbReference type="EMBL" id="CBG90239.1"/>
    </source>
</evidence>
<accession>D2TQV3</accession>
<reference evidence="1 2" key="1">
    <citation type="journal article" date="2010" name="J. Bacteriol.">
        <title>The Citrobacter rodentium genome sequence reveals convergent evolution with human pathogenic Escherichia coli.</title>
        <authorList>
            <person name="Petty N.K."/>
            <person name="Bulgin R."/>
            <person name="Crepin V.F."/>
            <person name="Cerdeno-Tarraga A.M."/>
            <person name="Schroeder G.N."/>
            <person name="Quail M.A."/>
            <person name="Lennard N."/>
            <person name="Corton C."/>
            <person name="Barron A."/>
            <person name="Clark L."/>
            <person name="Toribio A.L."/>
            <person name="Parkhill J."/>
            <person name="Dougan G."/>
            <person name="Frankel G."/>
            <person name="Thomson N.R."/>
        </authorList>
    </citation>
    <scope>NUCLEOTIDE SEQUENCE [LARGE SCALE GENOMIC DNA]</scope>
    <source>
        <strain evidence="1 2">ICC168</strain>
    </source>
</reference>